<evidence type="ECO:0000256" key="2">
    <source>
        <dbReference type="ARBA" id="ARBA00010838"/>
    </source>
</evidence>
<evidence type="ECO:0000256" key="3">
    <source>
        <dbReference type="ARBA" id="ARBA00012744"/>
    </source>
</evidence>
<feature type="binding site" evidence="10">
    <location>
        <position position="404"/>
    </location>
    <ligand>
        <name>substrate</name>
    </ligand>
</feature>
<evidence type="ECO:0000256" key="4">
    <source>
        <dbReference type="ARBA" id="ARBA00022801"/>
    </source>
</evidence>
<feature type="binding site" evidence="10">
    <location>
        <position position="167"/>
    </location>
    <ligand>
        <name>substrate</name>
    </ligand>
</feature>
<dbReference type="Proteomes" id="UP000242972">
    <property type="component" value="Unassembled WGS sequence"/>
</dbReference>
<reference evidence="13 14" key="1">
    <citation type="journal article" date="2014" name="BMC Genomics">
        <title>Comparison of environmental and isolate Sulfobacillus genomes reveals diverse carbon, sulfur, nitrogen, and hydrogen metabolisms.</title>
        <authorList>
            <person name="Justice N.B."/>
            <person name="Norman A."/>
            <person name="Brown C.T."/>
            <person name="Singh A."/>
            <person name="Thomas B.C."/>
            <person name="Banfield J.F."/>
        </authorList>
    </citation>
    <scope>NUCLEOTIDE SEQUENCE [LARGE SCALE GENOMIC DNA]</scope>
    <source>
        <strain evidence="13">AMDSBA4</strain>
    </source>
</reference>
<comment type="similarity">
    <text evidence="2 12">Belongs to the glycosyl hydrolase 1 family.</text>
</comment>
<evidence type="ECO:0000256" key="9">
    <source>
        <dbReference type="PIRSR" id="PIRSR617736-1"/>
    </source>
</evidence>
<dbReference type="InterPro" id="IPR018120">
    <property type="entry name" value="Glyco_hydro_1_AS"/>
</dbReference>
<evidence type="ECO:0000256" key="1">
    <source>
        <dbReference type="ARBA" id="ARBA00000448"/>
    </source>
</evidence>
<comment type="catalytic activity">
    <reaction evidence="1 12">
        <text>Hydrolysis of terminal, non-reducing beta-D-glucosyl residues with release of beta-D-glucose.</text>
        <dbReference type="EC" id="3.2.1.21"/>
    </reaction>
</comment>
<protein>
    <recommendedName>
        <fullName evidence="3 12">Beta-glucosidase</fullName>
        <ecNumber evidence="3 12">3.2.1.21</ecNumber>
    </recommendedName>
</protein>
<accession>A0A2T2XC45</accession>
<evidence type="ECO:0000313" key="14">
    <source>
        <dbReference type="Proteomes" id="UP000242972"/>
    </source>
</evidence>
<dbReference type="InterPro" id="IPR017736">
    <property type="entry name" value="Glyco_hydro_1_beta-glucosidase"/>
</dbReference>
<keyword evidence="4 12" id="KW-0378">Hydrolase</keyword>
<feature type="active site" description="Nucleophile" evidence="9 11">
    <location>
        <position position="357"/>
    </location>
</feature>
<evidence type="ECO:0000256" key="7">
    <source>
        <dbReference type="ARBA" id="ARBA00023295"/>
    </source>
</evidence>
<dbReference type="Gene3D" id="3.20.20.80">
    <property type="entry name" value="Glycosidases"/>
    <property type="match status" value="1"/>
</dbReference>
<feature type="binding site" evidence="10">
    <location>
        <position position="123"/>
    </location>
    <ligand>
        <name>substrate</name>
    </ligand>
</feature>
<dbReference type="NCBIfam" id="TIGR03356">
    <property type="entry name" value="BGL"/>
    <property type="match status" value="1"/>
</dbReference>
<dbReference type="GO" id="GO:0005829">
    <property type="term" value="C:cytosol"/>
    <property type="evidence" value="ECO:0007669"/>
    <property type="project" value="TreeGrafter"/>
</dbReference>
<dbReference type="PANTHER" id="PTHR10353">
    <property type="entry name" value="GLYCOSYL HYDROLASE"/>
    <property type="match status" value="1"/>
</dbReference>
<dbReference type="PRINTS" id="PR00131">
    <property type="entry name" value="GLHYDRLASE1"/>
</dbReference>
<feature type="binding site" evidence="10">
    <location>
        <begin position="411"/>
        <end position="412"/>
    </location>
    <ligand>
        <name>substrate</name>
    </ligand>
</feature>
<dbReference type="InterPro" id="IPR033132">
    <property type="entry name" value="GH_1_N_CS"/>
</dbReference>
<feature type="active site" description="Proton donor" evidence="9">
    <location>
        <position position="168"/>
    </location>
</feature>
<name>A0A2T2XC45_9FIRM</name>
<keyword evidence="7 12" id="KW-0326">Glycosidase</keyword>
<evidence type="ECO:0000256" key="6">
    <source>
        <dbReference type="ARBA" id="ARBA00023277"/>
    </source>
</evidence>
<dbReference type="PROSITE" id="PS00572">
    <property type="entry name" value="GLYCOSYL_HYDROL_F1_1"/>
    <property type="match status" value="1"/>
</dbReference>
<evidence type="ECO:0000256" key="10">
    <source>
        <dbReference type="PIRSR" id="PIRSR617736-2"/>
    </source>
</evidence>
<feature type="binding site" evidence="10">
    <location>
        <position position="299"/>
    </location>
    <ligand>
        <name>substrate</name>
    </ligand>
</feature>
<proteinExistence type="inferred from homology"/>
<comment type="caution">
    <text evidence="13">The sequence shown here is derived from an EMBL/GenBank/DDBJ whole genome shotgun (WGS) entry which is preliminary data.</text>
</comment>
<dbReference type="InterPro" id="IPR001360">
    <property type="entry name" value="Glyco_hydro_1"/>
</dbReference>
<gene>
    <name evidence="13" type="ORF">C7B46_15925</name>
</gene>
<dbReference type="AlphaFoldDB" id="A0A2T2XC45"/>
<feature type="binding site" evidence="10">
    <location>
        <position position="23"/>
    </location>
    <ligand>
        <name>substrate</name>
    </ligand>
</feature>
<evidence type="ECO:0000313" key="13">
    <source>
        <dbReference type="EMBL" id="PSR32050.1"/>
    </source>
</evidence>
<evidence type="ECO:0000256" key="5">
    <source>
        <dbReference type="ARBA" id="ARBA00023001"/>
    </source>
</evidence>
<evidence type="ECO:0000256" key="12">
    <source>
        <dbReference type="RuleBase" id="RU361175"/>
    </source>
</evidence>
<dbReference type="EC" id="3.2.1.21" evidence="3 12"/>
<sequence length="450" mass="51200">MDQLKTLIFPPGFTFGVATSSYQIEGAAFEDGRIPSHWDTFSHTPGKTYNGDTGDVACDHYHRYREDIKLMTQIGVSSYRFSFAWPRIMTETNKVNQRGLDFYQRLLDTLLEHNIAPAATIYHWDLPQWLADKGGWVNRDTVGYFGDFAEVLFKTFGDRIHSWITHNEPWCSSFLSYGLGEHAPGHRDWREAVVASHHILLSHGQAVLSYRELAMKGDIGITLNLTPAYAKTDSEEDRKAAMRADGFSNRWFLDPVLRGAYPDDMLALFRPYVKPDEFIRDGDLTTISRPLDFLGVNYYTRSVVFHQEHAGLLNLGQVEPPASKATAMGWEVHPDALYSLLRRLQTQYSPVPLFITENGAAYPDAIAPDGMVHDTGRISYLEQHLAAAQRFAADGGLLKGYYLWSLLDNFEWGYGYSKRFGVVYVDFATQKRLLKDSAHWYRNVIASQPK</sequence>
<evidence type="ECO:0000256" key="8">
    <source>
        <dbReference type="ARBA" id="ARBA00023326"/>
    </source>
</evidence>
<dbReference type="GO" id="GO:0030245">
    <property type="term" value="P:cellulose catabolic process"/>
    <property type="evidence" value="ECO:0007669"/>
    <property type="project" value="UniProtKB-KW"/>
</dbReference>
<evidence type="ECO:0000256" key="11">
    <source>
        <dbReference type="PROSITE-ProRule" id="PRU10055"/>
    </source>
</evidence>
<dbReference type="InterPro" id="IPR017853">
    <property type="entry name" value="GH"/>
</dbReference>
<keyword evidence="6" id="KW-0119">Carbohydrate metabolism</keyword>
<dbReference type="FunFam" id="3.20.20.80:FF:000004">
    <property type="entry name" value="Beta-glucosidase 6-phospho-beta-glucosidase"/>
    <property type="match status" value="1"/>
</dbReference>
<dbReference type="PROSITE" id="PS00653">
    <property type="entry name" value="GLYCOSYL_HYDROL_F1_2"/>
    <property type="match status" value="1"/>
</dbReference>
<keyword evidence="8" id="KW-0624">Polysaccharide degradation</keyword>
<dbReference type="PANTHER" id="PTHR10353:SF36">
    <property type="entry name" value="LP05116P"/>
    <property type="match status" value="1"/>
</dbReference>
<dbReference type="SUPFAM" id="SSF51445">
    <property type="entry name" value="(Trans)glycosidases"/>
    <property type="match status" value="1"/>
</dbReference>
<dbReference type="EMBL" id="PXYW01000053">
    <property type="protein sequence ID" value="PSR32050.1"/>
    <property type="molecule type" value="Genomic_DNA"/>
</dbReference>
<dbReference type="GO" id="GO:0008422">
    <property type="term" value="F:beta-glucosidase activity"/>
    <property type="evidence" value="ECO:0007669"/>
    <property type="project" value="UniProtKB-EC"/>
</dbReference>
<keyword evidence="5" id="KW-0136">Cellulose degradation</keyword>
<dbReference type="Pfam" id="PF00232">
    <property type="entry name" value="Glyco_hydro_1"/>
    <property type="match status" value="1"/>
</dbReference>
<organism evidence="13 14">
    <name type="scientific">Sulfobacillus benefaciens</name>
    <dbReference type="NCBI Taxonomy" id="453960"/>
    <lineage>
        <taxon>Bacteria</taxon>
        <taxon>Bacillati</taxon>
        <taxon>Bacillota</taxon>
        <taxon>Clostridia</taxon>
        <taxon>Eubacteriales</taxon>
        <taxon>Clostridiales Family XVII. Incertae Sedis</taxon>
        <taxon>Sulfobacillus</taxon>
    </lineage>
</organism>